<dbReference type="PRINTS" id="PR01021">
    <property type="entry name" value="OMPADOMAIN"/>
</dbReference>
<dbReference type="SUPFAM" id="SSF103088">
    <property type="entry name" value="OmpA-like"/>
    <property type="match status" value="1"/>
</dbReference>
<evidence type="ECO:0000256" key="4">
    <source>
        <dbReference type="PROSITE-ProRule" id="PRU00473"/>
    </source>
</evidence>
<evidence type="ECO:0000256" key="1">
    <source>
        <dbReference type="ARBA" id="ARBA00004442"/>
    </source>
</evidence>
<dbReference type="PROSITE" id="PS51123">
    <property type="entry name" value="OMPA_2"/>
    <property type="match status" value="1"/>
</dbReference>
<protein>
    <submittedName>
        <fullName evidence="6">OmpA family protein</fullName>
    </submittedName>
</protein>
<sequence>MALGLVLAAPAPVTAQQLRNAPGGADTPVLSRYQGSILYAFGEESVGSAQVVEADKGKPVVRAAEGKISNRFYWSPVGTSPLEIYRNYRQALEAAGYQIAYACEEAKCRQDGTQPLVAGLPEAAKWTESDALVRSIFNSGNQQGFYLISARKPAGSGFQRVQVATSLSNLSPPYEKRVRQFVQVIEPATVQTGKVTVDANAIGDALKRDGRIALYGVLFDTNKASLRADSDEQLKQMAKALADAPGAKVFIVGHTDNQGDFENNMGLSQRRAQAVADALASRFGVAANRMTARGVASLAPVASNQSEDSRARNRRVELVLR</sequence>
<dbReference type="Proteomes" id="UP001589773">
    <property type="component" value="Unassembled WGS sequence"/>
</dbReference>
<organism evidence="6 7">
    <name type="scientific">Massilia consociata</name>
    <dbReference type="NCBI Taxonomy" id="760117"/>
    <lineage>
        <taxon>Bacteria</taxon>
        <taxon>Pseudomonadati</taxon>
        <taxon>Pseudomonadota</taxon>
        <taxon>Betaproteobacteria</taxon>
        <taxon>Burkholderiales</taxon>
        <taxon>Oxalobacteraceae</taxon>
        <taxon>Telluria group</taxon>
        <taxon>Massilia</taxon>
    </lineage>
</organism>
<reference evidence="6 7" key="1">
    <citation type="submission" date="2024-09" db="EMBL/GenBank/DDBJ databases">
        <authorList>
            <person name="Sun Q."/>
            <person name="Mori K."/>
        </authorList>
    </citation>
    <scope>NUCLEOTIDE SEQUENCE [LARGE SCALE GENOMIC DNA]</scope>
    <source>
        <strain evidence="6 7">CCM 7792</strain>
    </source>
</reference>
<dbReference type="InterPro" id="IPR006665">
    <property type="entry name" value="OmpA-like"/>
</dbReference>
<dbReference type="EMBL" id="JBHLWP010000017">
    <property type="protein sequence ID" value="MFC0253909.1"/>
    <property type="molecule type" value="Genomic_DNA"/>
</dbReference>
<dbReference type="Gene3D" id="3.30.1330.60">
    <property type="entry name" value="OmpA-like domain"/>
    <property type="match status" value="1"/>
</dbReference>
<feature type="domain" description="OmpA-like" evidence="5">
    <location>
        <begin position="208"/>
        <end position="321"/>
    </location>
</feature>
<evidence type="ECO:0000313" key="7">
    <source>
        <dbReference type="Proteomes" id="UP001589773"/>
    </source>
</evidence>
<gene>
    <name evidence="6" type="ORF">ACFFJK_18585</name>
</gene>
<comment type="caution">
    <text evidence="6">The sequence shown here is derived from an EMBL/GenBank/DDBJ whole genome shotgun (WGS) entry which is preliminary data.</text>
</comment>
<evidence type="ECO:0000256" key="2">
    <source>
        <dbReference type="ARBA" id="ARBA00023136"/>
    </source>
</evidence>
<keyword evidence="3" id="KW-0998">Cell outer membrane</keyword>
<name>A0ABV6FK62_9BURK</name>
<accession>A0ABV6FK62</accession>
<evidence type="ECO:0000313" key="6">
    <source>
        <dbReference type="EMBL" id="MFC0253909.1"/>
    </source>
</evidence>
<dbReference type="RefSeq" id="WP_379681114.1">
    <property type="nucleotide sequence ID" value="NZ_JBHLWP010000017.1"/>
</dbReference>
<comment type="subcellular location">
    <subcellularLocation>
        <location evidence="1">Cell outer membrane</location>
    </subcellularLocation>
</comment>
<evidence type="ECO:0000259" key="5">
    <source>
        <dbReference type="PROSITE" id="PS51123"/>
    </source>
</evidence>
<dbReference type="InterPro" id="IPR036737">
    <property type="entry name" value="OmpA-like_sf"/>
</dbReference>
<dbReference type="PANTHER" id="PTHR30329">
    <property type="entry name" value="STATOR ELEMENT OF FLAGELLAR MOTOR COMPLEX"/>
    <property type="match status" value="1"/>
</dbReference>
<dbReference type="InterPro" id="IPR050330">
    <property type="entry name" value="Bact_OuterMem_StrucFunc"/>
</dbReference>
<keyword evidence="7" id="KW-1185">Reference proteome</keyword>
<dbReference type="CDD" id="cd07185">
    <property type="entry name" value="OmpA_C-like"/>
    <property type="match status" value="1"/>
</dbReference>
<dbReference type="PANTHER" id="PTHR30329:SF21">
    <property type="entry name" value="LIPOPROTEIN YIAD-RELATED"/>
    <property type="match status" value="1"/>
</dbReference>
<evidence type="ECO:0000256" key="3">
    <source>
        <dbReference type="ARBA" id="ARBA00023237"/>
    </source>
</evidence>
<dbReference type="Pfam" id="PF00691">
    <property type="entry name" value="OmpA"/>
    <property type="match status" value="1"/>
</dbReference>
<dbReference type="InterPro" id="IPR006664">
    <property type="entry name" value="OMP_bac"/>
</dbReference>
<proteinExistence type="predicted"/>
<keyword evidence="2 4" id="KW-0472">Membrane</keyword>